<feature type="domain" description="Homeobox" evidence="5">
    <location>
        <begin position="132"/>
        <end position="192"/>
    </location>
</feature>
<comment type="caution">
    <text evidence="6">The sequence shown here is derived from an EMBL/GenBank/DDBJ whole genome shotgun (WGS) entry which is preliminary data.</text>
</comment>
<name>A0AAN8MQF1_9TELE</name>
<dbReference type="InterPro" id="IPR001356">
    <property type="entry name" value="HD"/>
</dbReference>
<dbReference type="SMART" id="SM00389">
    <property type="entry name" value="HOX"/>
    <property type="match status" value="1"/>
</dbReference>
<dbReference type="PROSITE" id="PS50071">
    <property type="entry name" value="HOMEOBOX_2"/>
    <property type="match status" value="1"/>
</dbReference>
<evidence type="ECO:0000256" key="3">
    <source>
        <dbReference type="RuleBase" id="RU000682"/>
    </source>
</evidence>
<comment type="subcellular location">
    <subcellularLocation>
        <location evidence="1 2 3">Nucleus</location>
    </subcellularLocation>
</comment>
<dbReference type="GO" id="GO:0003677">
    <property type="term" value="F:DNA binding"/>
    <property type="evidence" value="ECO:0007669"/>
    <property type="project" value="UniProtKB-UniRule"/>
</dbReference>
<proteinExistence type="predicted"/>
<evidence type="ECO:0000256" key="2">
    <source>
        <dbReference type="PROSITE-ProRule" id="PRU00108"/>
    </source>
</evidence>
<sequence>MEANMVNNFSVDWLAKSHHDTNPKEGPVDTGHVHTMLTHFKPHVPCMVQPRPPTSSNKVYLQPKPKTTRFELTNSTEKPKNQESRLSSPLHPTSCSSPSLSENSGYSSAYDSEAASSECPSVEEGSEGERDGAQRRVRTRFTPSQIEKLEKIYNKHKYPDAGNRVKTALKLNLSETQVRTWFQNRRMKQKQELQDLRAEYLAPAQSPMTFQPMRPFQYHGFGGQHLPYTPANHAMYPPMVQQMVSYHQHPHPTMSNAYFYYINYILRLYATD</sequence>
<keyword evidence="2 3" id="KW-0238">DNA-binding</keyword>
<dbReference type="CDD" id="cd00086">
    <property type="entry name" value="homeodomain"/>
    <property type="match status" value="1"/>
</dbReference>
<keyword evidence="7" id="KW-1185">Reference proteome</keyword>
<gene>
    <name evidence="6" type="ORF">J4Q44_G00008330</name>
</gene>
<dbReference type="Proteomes" id="UP001356427">
    <property type="component" value="Unassembled WGS sequence"/>
</dbReference>
<evidence type="ECO:0000259" key="5">
    <source>
        <dbReference type="PROSITE" id="PS50071"/>
    </source>
</evidence>
<keyword evidence="2 3" id="KW-0371">Homeobox</keyword>
<dbReference type="GO" id="GO:0005634">
    <property type="term" value="C:nucleus"/>
    <property type="evidence" value="ECO:0007669"/>
    <property type="project" value="UniProtKB-SubCell"/>
</dbReference>
<feature type="compositionally biased region" description="Low complexity" evidence="4">
    <location>
        <begin position="104"/>
        <end position="118"/>
    </location>
</feature>
<feature type="compositionally biased region" description="Polar residues" evidence="4">
    <location>
        <begin position="84"/>
        <end position="103"/>
    </location>
</feature>
<keyword evidence="2 3" id="KW-0539">Nucleus</keyword>
<dbReference type="EMBL" id="JAGTTL010000001">
    <property type="protein sequence ID" value="KAK6328855.1"/>
    <property type="molecule type" value="Genomic_DNA"/>
</dbReference>
<dbReference type="Gene3D" id="1.10.10.60">
    <property type="entry name" value="Homeodomain-like"/>
    <property type="match status" value="1"/>
</dbReference>
<dbReference type="InterPro" id="IPR009057">
    <property type="entry name" value="Homeodomain-like_sf"/>
</dbReference>
<dbReference type="PANTHER" id="PTHR24333:SF8">
    <property type="entry name" value="HOMEOBOX PROTEIN CEH-62"/>
    <property type="match status" value="1"/>
</dbReference>
<reference evidence="6 7" key="1">
    <citation type="submission" date="2021-04" db="EMBL/GenBank/DDBJ databases">
        <authorList>
            <person name="De Guttry C."/>
            <person name="Zahm M."/>
            <person name="Klopp C."/>
            <person name="Cabau C."/>
            <person name="Louis A."/>
            <person name="Berthelot C."/>
            <person name="Parey E."/>
            <person name="Roest Crollius H."/>
            <person name="Montfort J."/>
            <person name="Robinson-Rechavi M."/>
            <person name="Bucao C."/>
            <person name="Bouchez O."/>
            <person name="Gislard M."/>
            <person name="Lluch J."/>
            <person name="Milhes M."/>
            <person name="Lampietro C."/>
            <person name="Lopez Roques C."/>
            <person name="Donnadieu C."/>
            <person name="Braasch I."/>
            <person name="Desvignes T."/>
            <person name="Postlethwait J."/>
            <person name="Bobe J."/>
            <person name="Wedekind C."/>
            <person name="Guiguen Y."/>
        </authorList>
    </citation>
    <scope>NUCLEOTIDE SEQUENCE [LARGE SCALE GENOMIC DNA]</scope>
    <source>
        <strain evidence="6">Cs_M1</strain>
        <tissue evidence="6">Blood</tissue>
    </source>
</reference>
<accession>A0AAN8MQF1</accession>
<dbReference type="InterPro" id="IPR050848">
    <property type="entry name" value="Homeobox_TF"/>
</dbReference>
<organism evidence="6 7">
    <name type="scientific">Coregonus suidteri</name>
    <dbReference type="NCBI Taxonomy" id="861788"/>
    <lineage>
        <taxon>Eukaryota</taxon>
        <taxon>Metazoa</taxon>
        <taxon>Chordata</taxon>
        <taxon>Craniata</taxon>
        <taxon>Vertebrata</taxon>
        <taxon>Euteleostomi</taxon>
        <taxon>Actinopterygii</taxon>
        <taxon>Neopterygii</taxon>
        <taxon>Teleostei</taxon>
        <taxon>Protacanthopterygii</taxon>
        <taxon>Salmoniformes</taxon>
        <taxon>Salmonidae</taxon>
        <taxon>Coregoninae</taxon>
        <taxon>Coregonus</taxon>
    </lineage>
</organism>
<dbReference type="Pfam" id="PF00046">
    <property type="entry name" value="Homeodomain"/>
    <property type="match status" value="1"/>
</dbReference>
<dbReference type="AlphaFoldDB" id="A0AAN8MQF1"/>
<dbReference type="PANTHER" id="PTHR24333">
    <property type="entry name" value="HOMEO BOX HB9 LIKE A-RELATED"/>
    <property type="match status" value="1"/>
</dbReference>
<evidence type="ECO:0000256" key="1">
    <source>
        <dbReference type="ARBA" id="ARBA00004123"/>
    </source>
</evidence>
<protein>
    <recommendedName>
        <fullName evidence="5">Homeobox domain-containing protein</fullName>
    </recommendedName>
</protein>
<evidence type="ECO:0000256" key="4">
    <source>
        <dbReference type="SAM" id="MobiDB-lite"/>
    </source>
</evidence>
<evidence type="ECO:0000313" key="7">
    <source>
        <dbReference type="Proteomes" id="UP001356427"/>
    </source>
</evidence>
<dbReference type="SUPFAM" id="SSF46689">
    <property type="entry name" value="Homeodomain-like"/>
    <property type="match status" value="1"/>
</dbReference>
<feature type="DNA-binding region" description="Homeobox" evidence="2">
    <location>
        <begin position="134"/>
        <end position="193"/>
    </location>
</feature>
<evidence type="ECO:0000313" key="6">
    <source>
        <dbReference type="EMBL" id="KAK6328855.1"/>
    </source>
</evidence>
<feature type="region of interest" description="Disordered" evidence="4">
    <location>
        <begin position="47"/>
        <end position="142"/>
    </location>
</feature>